<evidence type="ECO:0000313" key="2">
    <source>
        <dbReference type="Proteomes" id="UP000000370"/>
    </source>
</evidence>
<dbReference type="KEGG" id="cpy:Cphy_0926"/>
<dbReference type="EMBL" id="CP000885">
    <property type="protein sequence ID" value="ABX41310.1"/>
    <property type="molecule type" value="Genomic_DNA"/>
</dbReference>
<dbReference type="AlphaFoldDB" id="A9KLI1"/>
<keyword evidence="2" id="KW-1185">Reference proteome</keyword>
<gene>
    <name evidence="1" type="ordered locus">Cphy_0926</name>
</gene>
<organism evidence="1 2">
    <name type="scientific">Lachnoclostridium phytofermentans (strain ATCC 700394 / DSM 18823 / ISDg)</name>
    <name type="common">Clostridium phytofermentans</name>
    <dbReference type="NCBI Taxonomy" id="357809"/>
    <lineage>
        <taxon>Bacteria</taxon>
        <taxon>Bacillati</taxon>
        <taxon>Bacillota</taxon>
        <taxon>Clostridia</taxon>
        <taxon>Lachnospirales</taxon>
        <taxon>Lachnospiraceae</taxon>
    </lineage>
</organism>
<dbReference type="Proteomes" id="UP000000370">
    <property type="component" value="Chromosome"/>
</dbReference>
<accession>A9KLI1</accession>
<dbReference type="HOGENOM" id="CLU_3116430_0_0_9"/>
<name>A9KLI1_LACP7</name>
<proteinExistence type="predicted"/>
<reference evidence="2" key="1">
    <citation type="submission" date="2007-11" db="EMBL/GenBank/DDBJ databases">
        <title>Complete genome sequence of Clostridium phytofermentans ISDg.</title>
        <authorList>
            <person name="Leschine S.B."/>
            <person name="Warnick T.A."/>
            <person name="Blanchard J.L."/>
            <person name="Schnell D.J."/>
            <person name="Petit E.L."/>
            <person name="LaTouf W.G."/>
            <person name="Copeland A."/>
            <person name="Lucas S."/>
            <person name="Lapidus A."/>
            <person name="Barry K."/>
            <person name="Glavina del Rio T."/>
            <person name="Dalin E."/>
            <person name="Tice H."/>
            <person name="Pitluck S."/>
            <person name="Kiss H."/>
            <person name="Brettin T."/>
            <person name="Bruce D."/>
            <person name="Detter J.C."/>
            <person name="Han C."/>
            <person name="Kuske C."/>
            <person name="Schmutz J."/>
            <person name="Larimer F."/>
            <person name="Land M."/>
            <person name="Hauser L."/>
            <person name="Kyrpides N."/>
            <person name="Kim E.A."/>
            <person name="Richardson P."/>
        </authorList>
    </citation>
    <scope>NUCLEOTIDE SEQUENCE [LARGE SCALE GENOMIC DNA]</scope>
    <source>
        <strain evidence="2">ATCC 700394 / DSM 18823 / ISDg</strain>
    </source>
</reference>
<protein>
    <submittedName>
        <fullName evidence="1">Uncharacterized protein</fullName>
    </submittedName>
</protein>
<sequence length="50" mass="5986">MEFLDKVLGNTNLEKTQKLFEKFLCENNGIFKFEDTLNLYGIKFEKIAFY</sequence>
<evidence type="ECO:0000313" key="1">
    <source>
        <dbReference type="EMBL" id="ABX41310.1"/>
    </source>
</evidence>